<dbReference type="Pfam" id="PF00664">
    <property type="entry name" value="ABC_membrane"/>
    <property type="match status" value="1"/>
</dbReference>
<name>A0A285P3M4_9BACI</name>
<dbReference type="GO" id="GO:0015421">
    <property type="term" value="F:ABC-type oligopeptide transporter activity"/>
    <property type="evidence" value="ECO:0007669"/>
    <property type="project" value="TreeGrafter"/>
</dbReference>
<dbReference type="GO" id="GO:0005886">
    <property type="term" value="C:plasma membrane"/>
    <property type="evidence" value="ECO:0007669"/>
    <property type="project" value="UniProtKB-SubCell"/>
</dbReference>
<keyword evidence="2" id="KW-0813">Transport</keyword>
<dbReference type="InterPro" id="IPR027417">
    <property type="entry name" value="P-loop_NTPase"/>
</dbReference>
<dbReference type="GO" id="GO:0016887">
    <property type="term" value="F:ATP hydrolysis activity"/>
    <property type="evidence" value="ECO:0007669"/>
    <property type="project" value="InterPro"/>
</dbReference>
<reference evidence="13" key="1">
    <citation type="submission" date="2017-09" db="EMBL/GenBank/DDBJ databases">
        <authorList>
            <person name="Varghese N."/>
            <person name="Submissions S."/>
        </authorList>
    </citation>
    <scope>NUCLEOTIDE SEQUENCE [LARGE SCALE GENOMIC DNA]</scope>
    <source>
        <strain evidence="13">CGMCC 1.8913</strain>
    </source>
</reference>
<dbReference type="SUPFAM" id="SSF52540">
    <property type="entry name" value="P-loop containing nucleoside triphosphate hydrolases"/>
    <property type="match status" value="1"/>
</dbReference>
<dbReference type="GO" id="GO:0005524">
    <property type="term" value="F:ATP binding"/>
    <property type="evidence" value="ECO:0007669"/>
    <property type="project" value="UniProtKB-KW"/>
</dbReference>
<dbReference type="SMART" id="SM00382">
    <property type="entry name" value="AAA"/>
    <property type="match status" value="1"/>
</dbReference>
<keyword evidence="6 12" id="KW-0067">ATP-binding</keyword>
<dbReference type="OrthoDB" id="9770415at2"/>
<evidence type="ECO:0000256" key="4">
    <source>
        <dbReference type="ARBA" id="ARBA00022692"/>
    </source>
</evidence>
<organism evidence="12 13">
    <name type="scientific">Terribacillus aidingensis</name>
    <dbReference type="NCBI Taxonomy" id="586416"/>
    <lineage>
        <taxon>Bacteria</taxon>
        <taxon>Bacillati</taxon>
        <taxon>Bacillota</taxon>
        <taxon>Bacilli</taxon>
        <taxon>Bacillales</taxon>
        <taxon>Bacillaceae</taxon>
        <taxon>Terribacillus</taxon>
    </lineage>
</organism>
<gene>
    <name evidence="12" type="ORF">SAMN05421503_2927</name>
</gene>
<evidence type="ECO:0000256" key="1">
    <source>
        <dbReference type="ARBA" id="ARBA00004651"/>
    </source>
</evidence>
<dbReference type="InterPro" id="IPR039421">
    <property type="entry name" value="Type_1_exporter"/>
</dbReference>
<feature type="transmembrane region" description="Helical" evidence="9">
    <location>
        <begin position="284"/>
        <end position="305"/>
    </location>
</feature>
<proteinExistence type="predicted"/>
<dbReference type="Pfam" id="PF00005">
    <property type="entry name" value="ABC_tran"/>
    <property type="match status" value="1"/>
</dbReference>
<evidence type="ECO:0000256" key="8">
    <source>
        <dbReference type="ARBA" id="ARBA00023136"/>
    </source>
</evidence>
<evidence type="ECO:0000256" key="3">
    <source>
        <dbReference type="ARBA" id="ARBA00022475"/>
    </source>
</evidence>
<evidence type="ECO:0000256" key="6">
    <source>
        <dbReference type="ARBA" id="ARBA00022840"/>
    </source>
</evidence>
<keyword evidence="13" id="KW-1185">Reference proteome</keyword>
<feature type="domain" description="ABC transmembrane type-1" evidence="11">
    <location>
        <begin position="31"/>
        <end position="310"/>
    </location>
</feature>
<dbReference type="PANTHER" id="PTHR43394:SF1">
    <property type="entry name" value="ATP-BINDING CASSETTE SUB-FAMILY B MEMBER 10, MITOCHONDRIAL"/>
    <property type="match status" value="1"/>
</dbReference>
<dbReference type="AlphaFoldDB" id="A0A285P3M4"/>
<dbReference type="FunFam" id="1.20.1560.10:FF:000011">
    <property type="entry name" value="Multidrug ABC transporter ATP-binding protein"/>
    <property type="match status" value="1"/>
</dbReference>
<feature type="transmembrane region" description="Helical" evidence="9">
    <location>
        <begin position="29"/>
        <end position="48"/>
    </location>
</feature>
<comment type="subcellular location">
    <subcellularLocation>
        <location evidence="1">Cell membrane</location>
        <topology evidence="1">Multi-pass membrane protein</topology>
    </subcellularLocation>
</comment>
<keyword evidence="7 9" id="KW-1133">Transmembrane helix</keyword>
<feature type="domain" description="ABC transporter" evidence="10">
    <location>
        <begin position="342"/>
        <end position="576"/>
    </location>
</feature>
<dbReference type="Proteomes" id="UP000219356">
    <property type="component" value="Unassembled WGS sequence"/>
</dbReference>
<dbReference type="InterPro" id="IPR003593">
    <property type="entry name" value="AAA+_ATPase"/>
</dbReference>
<dbReference type="InterPro" id="IPR003439">
    <property type="entry name" value="ABC_transporter-like_ATP-bd"/>
</dbReference>
<evidence type="ECO:0000256" key="5">
    <source>
        <dbReference type="ARBA" id="ARBA00022741"/>
    </source>
</evidence>
<accession>A0A285P3M4</accession>
<evidence type="ECO:0000259" key="10">
    <source>
        <dbReference type="PROSITE" id="PS50893"/>
    </source>
</evidence>
<dbReference type="SUPFAM" id="SSF90123">
    <property type="entry name" value="ABC transporter transmembrane region"/>
    <property type="match status" value="1"/>
</dbReference>
<dbReference type="Gene3D" id="3.40.50.300">
    <property type="entry name" value="P-loop containing nucleotide triphosphate hydrolases"/>
    <property type="match status" value="1"/>
</dbReference>
<protein>
    <submittedName>
        <fullName evidence="12">ATP-binding cassette, subfamily B, AbcA/BmrA</fullName>
    </submittedName>
</protein>
<dbReference type="InterPro" id="IPR017871">
    <property type="entry name" value="ABC_transporter-like_CS"/>
</dbReference>
<dbReference type="EMBL" id="OBEK01000004">
    <property type="protein sequence ID" value="SNZ16335.1"/>
    <property type="molecule type" value="Genomic_DNA"/>
</dbReference>
<dbReference type="STRING" id="586416.GZ22_03805"/>
<keyword evidence="4 9" id="KW-0812">Transmembrane</keyword>
<dbReference type="Gene3D" id="1.20.1560.10">
    <property type="entry name" value="ABC transporter type 1, transmembrane domain"/>
    <property type="match status" value="1"/>
</dbReference>
<evidence type="ECO:0000256" key="9">
    <source>
        <dbReference type="SAM" id="Phobius"/>
    </source>
</evidence>
<keyword evidence="8 9" id="KW-0472">Membrane</keyword>
<evidence type="ECO:0000259" key="11">
    <source>
        <dbReference type="PROSITE" id="PS50929"/>
    </source>
</evidence>
<evidence type="ECO:0000313" key="12">
    <source>
        <dbReference type="EMBL" id="SNZ16335.1"/>
    </source>
</evidence>
<dbReference type="InterPro" id="IPR011527">
    <property type="entry name" value="ABC1_TM_dom"/>
</dbReference>
<dbReference type="PANTHER" id="PTHR43394">
    <property type="entry name" value="ATP-DEPENDENT PERMEASE MDL1, MITOCHONDRIAL"/>
    <property type="match status" value="1"/>
</dbReference>
<dbReference type="RefSeq" id="WP_097043142.1">
    <property type="nucleotide sequence ID" value="NZ_OBEK01000004.1"/>
</dbReference>
<dbReference type="PROSITE" id="PS50929">
    <property type="entry name" value="ABC_TM1F"/>
    <property type="match status" value="1"/>
</dbReference>
<dbReference type="PROSITE" id="PS00211">
    <property type="entry name" value="ABC_TRANSPORTER_1"/>
    <property type="match status" value="1"/>
</dbReference>
<feature type="transmembrane region" description="Helical" evidence="9">
    <location>
        <begin position="68"/>
        <end position="90"/>
    </location>
</feature>
<keyword evidence="3" id="KW-1003">Cell membrane</keyword>
<dbReference type="PROSITE" id="PS50893">
    <property type="entry name" value="ABC_TRANSPORTER_2"/>
    <property type="match status" value="1"/>
</dbReference>
<feature type="transmembrane region" description="Helical" evidence="9">
    <location>
        <begin position="169"/>
        <end position="186"/>
    </location>
</feature>
<evidence type="ECO:0000256" key="2">
    <source>
        <dbReference type="ARBA" id="ARBA00022448"/>
    </source>
</evidence>
<dbReference type="InterPro" id="IPR036640">
    <property type="entry name" value="ABC1_TM_sf"/>
</dbReference>
<dbReference type="CDD" id="cd18551">
    <property type="entry name" value="ABC_6TM_LmrA_like"/>
    <property type="match status" value="1"/>
</dbReference>
<dbReference type="FunFam" id="3.40.50.300:FF:000221">
    <property type="entry name" value="Multidrug ABC transporter ATP-binding protein"/>
    <property type="match status" value="1"/>
</dbReference>
<evidence type="ECO:0000313" key="13">
    <source>
        <dbReference type="Proteomes" id="UP000219356"/>
    </source>
</evidence>
<feature type="transmembrane region" description="Helical" evidence="9">
    <location>
        <begin position="143"/>
        <end position="163"/>
    </location>
</feature>
<keyword evidence="5" id="KW-0547">Nucleotide-binding</keyword>
<evidence type="ECO:0000256" key="7">
    <source>
        <dbReference type="ARBA" id="ARBA00022989"/>
    </source>
</evidence>
<feature type="transmembrane region" description="Helical" evidence="9">
    <location>
        <begin position="250"/>
        <end position="272"/>
    </location>
</feature>
<sequence>MEQNRVEKKKFDWRLFLALVKGTNPPRGIMITALVMSLLTTGVGFAVPLFTKRLVDGFSGQSFTGNQIAILVAAFVLQALASGLSIYLLAKVGHHVVAKLREKLWDKLLRLPVRFHHNNDTGETLSRVTNDTSIVKELITEHLTSFVTGIISIVGSIIILLILDWKMTIVMLLAVPVAIIIIMVLGRQMYRVSKMMQEETAKFTAVLNQVLPEMKLVKASNAEHVEQERGNKGIRTLFTYGLKEAKIQALLSPLMLFIMMLLLVTIIGYGGVRVASGALSAGDMVAFILYLFQIIMPMTQLSMFFTHLQKAMGATERIYDVLGEETEDAEKGKPITHVDGDLHMDEVSFAYQAEQVLHNLSFSAPAGKVTAIAGPSGGGKSTLFGLLERYYEPTSGVIRLGTEPISNFKLQDWRRQIGYVAQETALLSGTIRENICYGLEREIPQEELERVSEMAYAKQFIEELPEGFETKVGERGVKLSGGQRQRIAIARALLRDPQILMLDEATSSLDSSSEIYVQRALQNLMQNRTTFVIAHRLSTIVDADQIVFIERGRITGIGTHGELFERHELYRQFASQQQLLAGKVD</sequence>